<dbReference type="InterPro" id="IPR050430">
    <property type="entry name" value="Peptidase_S1"/>
</dbReference>
<evidence type="ECO:0000256" key="1">
    <source>
        <dbReference type="ARBA" id="ARBA00007664"/>
    </source>
</evidence>
<proteinExistence type="inferred from homology"/>
<evidence type="ECO:0000256" key="3">
    <source>
        <dbReference type="SAM" id="SignalP"/>
    </source>
</evidence>
<dbReference type="PROSITE" id="PS00134">
    <property type="entry name" value="TRYPSIN_HIS"/>
    <property type="match status" value="1"/>
</dbReference>
<name>A0ABW3R3V4_9PSEU</name>
<evidence type="ECO:0000313" key="6">
    <source>
        <dbReference type="Proteomes" id="UP001597168"/>
    </source>
</evidence>
<comment type="similarity">
    <text evidence="1">Belongs to the peptidase S1 family.</text>
</comment>
<dbReference type="PRINTS" id="PR00722">
    <property type="entry name" value="CHYMOTRYPSIN"/>
</dbReference>
<evidence type="ECO:0000259" key="4">
    <source>
        <dbReference type="PROSITE" id="PS50240"/>
    </source>
</evidence>
<dbReference type="Gene3D" id="2.40.10.10">
    <property type="entry name" value="Trypsin-like serine proteases"/>
    <property type="match status" value="1"/>
</dbReference>
<keyword evidence="3" id="KW-0732">Signal</keyword>
<evidence type="ECO:0000256" key="2">
    <source>
        <dbReference type="ARBA" id="ARBA00023157"/>
    </source>
</evidence>
<dbReference type="PANTHER" id="PTHR24276:SF98">
    <property type="entry name" value="FI18310P1-RELATED"/>
    <property type="match status" value="1"/>
</dbReference>
<reference evidence="6" key="1">
    <citation type="journal article" date="2019" name="Int. J. Syst. Evol. Microbiol.">
        <title>The Global Catalogue of Microorganisms (GCM) 10K type strain sequencing project: providing services to taxonomists for standard genome sequencing and annotation.</title>
        <authorList>
            <consortium name="The Broad Institute Genomics Platform"/>
            <consortium name="The Broad Institute Genome Sequencing Center for Infectious Disease"/>
            <person name="Wu L."/>
            <person name="Ma J."/>
        </authorList>
    </citation>
    <scope>NUCLEOTIDE SEQUENCE [LARGE SCALE GENOMIC DNA]</scope>
    <source>
        <strain evidence="6">CCUG 60214</strain>
    </source>
</reference>
<dbReference type="SUPFAM" id="SSF50494">
    <property type="entry name" value="Trypsin-like serine proteases"/>
    <property type="match status" value="1"/>
</dbReference>
<organism evidence="5 6">
    <name type="scientific">Saccharothrix hoggarensis</name>
    <dbReference type="NCBI Taxonomy" id="913853"/>
    <lineage>
        <taxon>Bacteria</taxon>
        <taxon>Bacillati</taxon>
        <taxon>Actinomycetota</taxon>
        <taxon>Actinomycetes</taxon>
        <taxon>Pseudonocardiales</taxon>
        <taxon>Pseudonocardiaceae</taxon>
        <taxon>Saccharothrix</taxon>
    </lineage>
</organism>
<keyword evidence="2" id="KW-1015">Disulfide bond</keyword>
<keyword evidence="6" id="KW-1185">Reference proteome</keyword>
<dbReference type="InterPro" id="IPR043504">
    <property type="entry name" value="Peptidase_S1_PA_chymotrypsin"/>
</dbReference>
<feature type="signal peptide" evidence="3">
    <location>
        <begin position="1"/>
        <end position="25"/>
    </location>
</feature>
<comment type="caution">
    <text evidence="5">The sequence shown here is derived from an EMBL/GenBank/DDBJ whole genome shotgun (WGS) entry which is preliminary data.</text>
</comment>
<dbReference type="Pfam" id="PF00089">
    <property type="entry name" value="Trypsin"/>
    <property type="match status" value="1"/>
</dbReference>
<dbReference type="PROSITE" id="PS50240">
    <property type="entry name" value="TRYPSIN_DOM"/>
    <property type="match status" value="1"/>
</dbReference>
<feature type="domain" description="Peptidase S1" evidence="4">
    <location>
        <begin position="31"/>
        <end position="263"/>
    </location>
</feature>
<dbReference type="RefSeq" id="WP_380728702.1">
    <property type="nucleotide sequence ID" value="NZ_JBHTLK010000253.1"/>
</dbReference>
<gene>
    <name evidence="5" type="ORF">ACFQ3T_30950</name>
</gene>
<sequence length="264" mass="27891">MRVFPLLCSVLSLCVATAVGSPATASPDDRVVGGEPVDISRHPSTVAIMFKGHPNFEQGCGGTIVAPTKVLSAAHCFFRRGKLRPVSDVTVVVGQTDLTSAPADRKIQPTAIWVHDRYRDVVLGDDIAVLTLPRPVSQPVMPLAGPGDGALYRAGTPATVVGWGHTADGGPSSPKHLRQATVPVYSDQECADAYPRYRRAKQVCAGYPRGGKDACQHDSGGPLTAGGKQIGIVSWGNGCGQPDNPGVYVRVSEYKALIEQRLRS</sequence>
<accession>A0ABW3R3V4</accession>
<dbReference type="EMBL" id="JBHTLK010000253">
    <property type="protein sequence ID" value="MFD1151574.1"/>
    <property type="molecule type" value="Genomic_DNA"/>
</dbReference>
<dbReference type="PANTHER" id="PTHR24276">
    <property type="entry name" value="POLYSERASE-RELATED"/>
    <property type="match status" value="1"/>
</dbReference>
<dbReference type="InterPro" id="IPR001254">
    <property type="entry name" value="Trypsin_dom"/>
</dbReference>
<dbReference type="SMART" id="SM00020">
    <property type="entry name" value="Tryp_SPc"/>
    <property type="match status" value="1"/>
</dbReference>
<dbReference type="Proteomes" id="UP001597168">
    <property type="component" value="Unassembled WGS sequence"/>
</dbReference>
<dbReference type="CDD" id="cd00190">
    <property type="entry name" value="Tryp_SPc"/>
    <property type="match status" value="1"/>
</dbReference>
<dbReference type="InterPro" id="IPR009003">
    <property type="entry name" value="Peptidase_S1_PA"/>
</dbReference>
<evidence type="ECO:0000313" key="5">
    <source>
        <dbReference type="EMBL" id="MFD1151574.1"/>
    </source>
</evidence>
<dbReference type="InterPro" id="IPR018114">
    <property type="entry name" value="TRYPSIN_HIS"/>
</dbReference>
<feature type="chain" id="PRO_5045261162" evidence="3">
    <location>
        <begin position="26"/>
        <end position="264"/>
    </location>
</feature>
<protein>
    <submittedName>
        <fullName evidence="5">S1 family peptidase</fullName>
    </submittedName>
</protein>
<dbReference type="InterPro" id="IPR001314">
    <property type="entry name" value="Peptidase_S1A"/>
</dbReference>